<name>A0ACC0KV18_CHOFU</name>
<reference evidence="1 2" key="1">
    <citation type="journal article" date="2022" name="Genome Biol. Evol.">
        <title>The Spruce Budworm Genome: Reconstructing the Evolutionary History of Antifreeze Proteins.</title>
        <authorList>
            <person name="Beliveau C."/>
            <person name="Gagne P."/>
            <person name="Picq S."/>
            <person name="Vernygora O."/>
            <person name="Keeling C.I."/>
            <person name="Pinkney K."/>
            <person name="Doucet D."/>
            <person name="Wen F."/>
            <person name="Johnston J.S."/>
            <person name="Maaroufi H."/>
            <person name="Boyle B."/>
            <person name="Laroche J."/>
            <person name="Dewar K."/>
            <person name="Juretic N."/>
            <person name="Blackburn G."/>
            <person name="Nisole A."/>
            <person name="Brunet B."/>
            <person name="Brandao M."/>
            <person name="Lumley L."/>
            <person name="Duan J."/>
            <person name="Quan G."/>
            <person name="Lucarotti C.J."/>
            <person name="Roe A.D."/>
            <person name="Sperling F.A.H."/>
            <person name="Levesque R.C."/>
            <person name="Cusson M."/>
        </authorList>
    </citation>
    <scope>NUCLEOTIDE SEQUENCE [LARGE SCALE GENOMIC DNA]</scope>
    <source>
        <strain evidence="1">Glfc:IPQL:Cfum</strain>
    </source>
</reference>
<accession>A0ACC0KV18</accession>
<proteinExistence type="predicted"/>
<comment type="caution">
    <text evidence="1">The sequence shown here is derived from an EMBL/GenBank/DDBJ whole genome shotgun (WGS) entry which is preliminary data.</text>
</comment>
<dbReference type="Proteomes" id="UP001064048">
    <property type="component" value="Chromosome 2"/>
</dbReference>
<gene>
    <name evidence="1" type="ORF">MSG28_001717</name>
</gene>
<protein>
    <submittedName>
        <fullName evidence="1">Uncharacterized protein</fullName>
    </submittedName>
</protein>
<keyword evidence="2" id="KW-1185">Reference proteome</keyword>
<evidence type="ECO:0000313" key="1">
    <source>
        <dbReference type="EMBL" id="KAI8440389.1"/>
    </source>
</evidence>
<organism evidence="1 2">
    <name type="scientific">Choristoneura fumiferana</name>
    <name type="common">Spruce budworm moth</name>
    <name type="synonym">Archips fumiferana</name>
    <dbReference type="NCBI Taxonomy" id="7141"/>
    <lineage>
        <taxon>Eukaryota</taxon>
        <taxon>Metazoa</taxon>
        <taxon>Ecdysozoa</taxon>
        <taxon>Arthropoda</taxon>
        <taxon>Hexapoda</taxon>
        <taxon>Insecta</taxon>
        <taxon>Pterygota</taxon>
        <taxon>Neoptera</taxon>
        <taxon>Endopterygota</taxon>
        <taxon>Lepidoptera</taxon>
        <taxon>Glossata</taxon>
        <taxon>Ditrysia</taxon>
        <taxon>Tortricoidea</taxon>
        <taxon>Tortricidae</taxon>
        <taxon>Tortricinae</taxon>
        <taxon>Choristoneura</taxon>
    </lineage>
</organism>
<dbReference type="EMBL" id="CM046102">
    <property type="protein sequence ID" value="KAI8440389.1"/>
    <property type="molecule type" value="Genomic_DNA"/>
</dbReference>
<evidence type="ECO:0000313" key="2">
    <source>
        <dbReference type="Proteomes" id="UP001064048"/>
    </source>
</evidence>
<sequence length="120" mass="13069">MDGDKRITVCNDNNDYNPFEHRKVEKPNSNVRSLANLLKASLGSGLLAMPLAFANAGWVVGIIGTIIIAFICGHCVHIFVDTSRGCCKAERKPLMSYAETCRATFANGPKAVRPYARAAR</sequence>